<evidence type="ECO:0000256" key="3">
    <source>
        <dbReference type="ARBA" id="ARBA00005179"/>
    </source>
</evidence>
<dbReference type="GO" id="GO:0016020">
    <property type="term" value="C:membrane"/>
    <property type="evidence" value="ECO:0007669"/>
    <property type="project" value="UniProtKB-SubCell"/>
</dbReference>
<evidence type="ECO:0000256" key="5">
    <source>
        <dbReference type="ARBA" id="ARBA00022617"/>
    </source>
</evidence>
<evidence type="ECO:0000256" key="10">
    <source>
        <dbReference type="ARBA" id="ARBA00023004"/>
    </source>
</evidence>
<dbReference type="GO" id="GO:0005506">
    <property type="term" value="F:iron ion binding"/>
    <property type="evidence" value="ECO:0007669"/>
    <property type="project" value="InterPro"/>
</dbReference>
<keyword evidence="11 14" id="KW-0503">Monooxygenase</keyword>
<comment type="cofactor">
    <cofactor evidence="1 13">
        <name>heme</name>
        <dbReference type="ChEBI" id="CHEBI:30413"/>
    </cofactor>
</comment>
<feature type="transmembrane region" description="Helical" evidence="15">
    <location>
        <begin position="12"/>
        <end position="30"/>
    </location>
</feature>
<keyword evidence="17" id="KW-1185">Reference proteome</keyword>
<dbReference type="GO" id="GO:0020037">
    <property type="term" value="F:heme binding"/>
    <property type="evidence" value="ECO:0007669"/>
    <property type="project" value="InterPro"/>
</dbReference>
<comment type="similarity">
    <text evidence="4 14">Belongs to the cytochrome P450 family.</text>
</comment>
<dbReference type="InterPro" id="IPR017972">
    <property type="entry name" value="Cyt_P450_CS"/>
</dbReference>
<organism evidence="16 17">
    <name type="scientific">Obba rivulosa</name>
    <dbReference type="NCBI Taxonomy" id="1052685"/>
    <lineage>
        <taxon>Eukaryota</taxon>
        <taxon>Fungi</taxon>
        <taxon>Dikarya</taxon>
        <taxon>Basidiomycota</taxon>
        <taxon>Agaricomycotina</taxon>
        <taxon>Agaricomycetes</taxon>
        <taxon>Polyporales</taxon>
        <taxon>Gelatoporiaceae</taxon>
        <taxon>Obba</taxon>
    </lineage>
</organism>
<evidence type="ECO:0000313" key="16">
    <source>
        <dbReference type="EMBL" id="OCH95809.1"/>
    </source>
</evidence>
<dbReference type="PANTHER" id="PTHR46300">
    <property type="entry name" value="P450, PUTATIVE (EUROFUNG)-RELATED-RELATED"/>
    <property type="match status" value="1"/>
</dbReference>
<comment type="pathway">
    <text evidence="3">Secondary metabolite biosynthesis.</text>
</comment>
<gene>
    <name evidence="16" type="ORF">OBBRIDRAFT_788018</name>
</gene>
<name>A0A8E2DTS3_9APHY</name>
<evidence type="ECO:0000256" key="14">
    <source>
        <dbReference type="RuleBase" id="RU000461"/>
    </source>
</evidence>
<dbReference type="Proteomes" id="UP000250043">
    <property type="component" value="Unassembled WGS sequence"/>
</dbReference>
<dbReference type="PRINTS" id="PR00463">
    <property type="entry name" value="EP450I"/>
</dbReference>
<dbReference type="PANTHER" id="PTHR46300:SF7">
    <property type="entry name" value="P450, PUTATIVE (EUROFUNG)-RELATED"/>
    <property type="match status" value="1"/>
</dbReference>
<evidence type="ECO:0000256" key="13">
    <source>
        <dbReference type="PIRSR" id="PIRSR602401-1"/>
    </source>
</evidence>
<dbReference type="OrthoDB" id="2789670at2759"/>
<dbReference type="GO" id="GO:0004497">
    <property type="term" value="F:monooxygenase activity"/>
    <property type="evidence" value="ECO:0007669"/>
    <property type="project" value="UniProtKB-KW"/>
</dbReference>
<evidence type="ECO:0000256" key="4">
    <source>
        <dbReference type="ARBA" id="ARBA00010617"/>
    </source>
</evidence>
<dbReference type="AlphaFoldDB" id="A0A8E2DTS3"/>
<keyword evidence="6 15" id="KW-0812">Transmembrane</keyword>
<dbReference type="InterPro" id="IPR050364">
    <property type="entry name" value="Cytochrome_P450_fung"/>
</dbReference>
<dbReference type="Gene3D" id="1.10.630.10">
    <property type="entry name" value="Cytochrome P450"/>
    <property type="match status" value="1"/>
</dbReference>
<evidence type="ECO:0000256" key="2">
    <source>
        <dbReference type="ARBA" id="ARBA00004167"/>
    </source>
</evidence>
<keyword evidence="8 15" id="KW-1133">Transmembrane helix</keyword>
<evidence type="ECO:0000256" key="7">
    <source>
        <dbReference type="ARBA" id="ARBA00022723"/>
    </source>
</evidence>
<dbReference type="InterPro" id="IPR002401">
    <property type="entry name" value="Cyt_P450_E_grp-I"/>
</dbReference>
<dbReference type="GO" id="GO:0016705">
    <property type="term" value="F:oxidoreductase activity, acting on paired donors, with incorporation or reduction of molecular oxygen"/>
    <property type="evidence" value="ECO:0007669"/>
    <property type="project" value="InterPro"/>
</dbReference>
<dbReference type="Pfam" id="PF00067">
    <property type="entry name" value="p450"/>
    <property type="match status" value="1"/>
</dbReference>
<evidence type="ECO:0000256" key="1">
    <source>
        <dbReference type="ARBA" id="ARBA00001971"/>
    </source>
</evidence>
<evidence type="ECO:0000256" key="9">
    <source>
        <dbReference type="ARBA" id="ARBA00023002"/>
    </source>
</evidence>
<protein>
    <submittedName>
        <fullName evidence="16">Cytochrome P450</fullName>
    </submittedName>
</protein>
<dbReference type="InterPro" id="IPR036396">
    <property type="entry name" value="Cyt_P450_sf"/>
</dbReference>
<dbReference type="InterPro" id="IPR001128">
    <property type="entry name" value="Cyt_P450"/>
</dbReference>
<keyword evidence="9 14" id="KW-0560">Oxidoreductase</keyword>
<keyword evidence="10 13" id="KW-0408">Iron</keyword>
<dbReference type="CDD" id="cd11065">
    <property type="entry name" value="CYP64-like"/>
    <property type="match status" value="1"/>
</dbReference>
<dbReference type="EMBL" id="KV722334">
    <property type="protein sequence ID" value="OCH95809.1"/>
    <property type="molecule type" value="Genomic_DNA"/>
</dbReference>
<keyword evidence="12 15" id="KW-0472">Membrane</keyword>
<proteinExistence type="inferred from homology"/>
<comment type="subcellular location">
    <subcellularLocation>
        <location evidence="2">Membrane</location>
        <topology evidence="2">Single-pass membrane protein</topology>
    </subcellularLocation>
</comment>
<sequence>MPLFEFAGTARAVLAPCVYLGCLVLLYLFLRRSKRSRLPFPPGPKSSWRGSVQLPKAYQWFTYADWRKIYGDVIYVRIFGNPIVILNSARVADDLLNKRSSIYSSRPVRTMVYDLMGWSWLFSTQPYGTWWRKHRTLFHQHFQVNSIEQYYPVQLKESYVMLRNLLDSPENFYLHIRRTTAAIVIKITYGHQIAPEGDWYVALADKAITTLGKAGIFGTYIVDYLPFLKHVPEWFPGAGFKRQAAEWRQWNREMLNRPFDMVKEQVLSGKASIPSIAAAELETWLQSGQDPEYEELVKNICAIVYAAGSDTTVTAIHSFFLAMLVHPEVLTKAQEEIDRVIGKDRLPTFEDRDSLPYIDWVVWECLRWIPVTPLGIAHSNIEEDVYNDYCIPKGTTILTNVWGMLHDEATYPEPFRFYPDRYADSKSNAELGINELPWISFGFGRRMCPGRYLAINTVWITVATTAAAFNIKKPLDENGVPIEPVVQSTPGSLVRPLPFQCCVMPRSEAAAALIRQATEDQ</sequence>
<feature type="binding site" description="axial binding residue" evidence="13">
    <location>
        <position position="448"/>
    </location>
    <ligand>
        <name>heme</name>
        <dbReference type="ChEBI" id="CHEBI:30413"/>
    </ligand>
    <ligandPart>
        <name>Fe</name>
        <dbReference type="ChEBI" id="CHEBI:18248"/>
    </ligandPart>
</feature>
<evidence type="ECO:0000313" key="17">
    <source>
        <dbReference type="Proteomes" id="UP000250043"/>
    </source>
</evidence>
<evidence type="ECO:0000256" key="6">
    <source>
        <dbReference type="ARBA" id="ARBA00022692"/>
    </source>
</evidence>
<keyword evidence="5 13" id="KW-0349">Heme</keyword>
<keyword evidence="7 13" id="KW-0479">Metal-binding</keyword>
<evidence type="ECO:0000256" key="11">
    <source>
        <dbReference type="ARBA" id="ARBA00023033"/>
    </source>
</evidence>
<dbReference type="SUPFAM" id="SSF48264">
    <property type="entry name" value="Cytochrome P450"/>
    <property type="match status" value="1"/>
</dbReference>
<evidence type="ECO:0000256" key="12">
    <source>
        <dbReference type="ARBA" id="ARBA00023136"/>
    </source>
</evidence>
<accession>A0A8E2DTS3</accession>
<reference evidence="16 17" key="1">
    <citation type="submission" date="2016-07" db="EMBL/GenBank/DDBJ databases">
        <title>Draft genome of the white-rot fungus Obba rivulosa 3A-2.</title>
        <authorList>
            <consortium name="DOE Joint Genome Institute"/>
            <person name="Miettinen O."/>
            <person name="Riley R."/>
            <person name="Acob R."/>
            <person name="Barry K."/>
            <person name="Cullen D."/>
            <person name="De Vries R."/>
            <person name="Hainaut M."/>
            <person name="Hatakka A."/>
            <person name="Henrissat B."/>
            <person name="Hilden K."/>
            <person name="Kuo R."/>
            <person name="Labutti K."/>
            <person name="Lipzen A."/>
            <person name="Makela M.R."/>
            <person name="Sandor L."/>
            <person name="Spatafora J.W."/>
            <person name="Grigoriev I.V."/>
            <person name="Hibbett D.S."/>
        </authorList>
    </citation>
    <scope>NUCLEOTIDE SEQUENCE [LARGE SCALE GENOMIC DNA]</scope>
    <source>
        <strain evidence="16 17">3A-2</strain>
    </source>
</reference>
<evidence type="ECO:0000256" key="8">
    <source>
        <dbReference type="ARBA" id="ARBA00022989"/>
    </source>
</evidence>
<evidence type="ECO:0000256" key="15">
    <source>
        <dbReference type="SAM" id="Phobius"/>
    </source>
</evidence>
<dbReference type="PROSITE" id="PS00086">
    <property type="entry name" value="CYTOCHROME_P450"/>
    <property type="match status" value="1"/>
</dbReference>